<dbReference type="Proteomes" id="UP001292094">
    <property type="component" value="Unassembled WGS sequence"/>
</dbReference>
<keyword evidence="3" id="KW-1185">Reference proteome</keyword>
<organism evidence="2 3">
    <name type="scientific">Petrolisthes manimaculis</name>
    <dbReference type="NCBI Taxonomy" id="1843537"/>
    <lineage>
        <taxon>Eukaryota</taxon>
        <taxon>Metazoa</taxon>
        <taxon>Ecdysozoa</taxon>
        <taxon>Arthropoda</taxon>
        <taxon>Crustacea</taxon>
        <taxon>Multicrustacea</taxon>
        <taxon>Malacostraca</taxon>
        <taxon>Eumalacostraca</taxon>
        <taxon>Eucarida</taxon>
        <taxon>Decapoda</taxon>
        <taxon>Pleocyemata</taxon>
        <taxon>Anomura</taxon>
        <taxon>Galatheoidea</taxon>
        <taxon>Porcellanidae</taxon>
        <taxon>Petrolisthes</taxon>
    </lineage>
</organism>
<evidence type="ECO:0000313" key="3">
    <source>
        <dbReference type="Proteomes" id="UP001292094"/>
    </source>
</evidence>
<sequence length="97" mass="10924">MIKSVCVESSSGVECGVEEGQVEWRRARWSGGGPGRVVEGQVEWRRARWSGGGPGGVEEGQVEQRLPQLASGGYNRQRKVTKRGERSRERKREERQK</sequence>
<feature type="compositionally biased region" description="Basic and acidic residues" evidence="1">
    <location>
        <begin position="82"/>
        <end position="97"/>
    </location>
</feature>
<protein>
    <submittedName>
        <fullName evidence="2">Uncharacterized protein</fullName>
    </submittedName>
</protein>
<evidence type="ECO:0000256" key="1">
    <source>
        <dbReference type="SAM" id="MobiDB-lite"/>
    </source>
</evidence>
<comment type="caution">
    <text evidence="2">The sequence shown here is derived from an EMBL/GenBank/DDBJ whole genome shotgun (WGS) entry which is preliminary data.</text>
</comment>
<name>A0AAE1P1F4_9EUCA</name>
<reference evidence="2" key="1">
    <citation type="submission" date="2023-11" db="EMBL/GenBank/DDBJ databases">
        <title>Genome assemblies of two species of porcelain crab, Petrolisthes cinctipes and Petrolisthes manimaculis (Anomura: Porcellanidae).</title>
        <authorList>
            <person name="Angst P."/>
        </authorList>
    </citation>
    <scope>NUCLEOTIDE SEQUENCE</scope>
    <source>
        <strain evidence="2">PB745_02</strain>
        <tissue evidence="2">Gill</tissue>
    </source>
</reference>
<feature type="region of interest" description="Disordered" evidence="1">
    <location>
        <begin position="47"/>
        <end position="97"/>
    </location>
</feature>
<evidence type="ECO:0000313" key="2">
    <source>
        <dbReference type="EMBL" id="KAK4299446.1"/>
    </source>
</evidence>
<dbReference type="AlphaFoldDB" id="A0AAE1P1F4"/>
<gene>
    <name evidence="2" type="ORF">Pmani_028259</name>
</gene>
<dbReference type="EMBL" id="JAWZYT010003235">
    <property type="protein sequence ID" value="KAK4299446.1"/>
    <property type="molecule type" value="Genomic_DNA"/>
</dbReference>
<proteinExistence type="predicted"/>
<accession>A0AAE1P1F4</accession>